<protein>
    <recommendedName>
        <fullName evidence="2">Phosphoribosyltransferase domain-containing protein</fullName>
    </recommendedName>
</protein>
<gene>
    <name evidence="1" type="ORF">H310_13528</name>
</gene>
<proteinExistence type="predicted"/>
<dbReference type="VEuPathDB" id="FungiDB:H310_13528"/>
<dbReference type="CDD" id="cd06223">
    <property type="entry name" value="PRTases_typeI"/>
    <property type="match status" value="1"/>
</dbReference>
<accession>A0A024TF97</accession>
<dbReference type="STRING" id="157072.A0A024TF97"/>
<organism evidence="1">
    <name type="scientific">Aphanomyces invadans</name>
    <dbReference type="NCBI Taxonomy" id="157072"/>
    <lineage>
        <taxon>Eukaryota</taxon>
        <taxon>Sar</taxon>
        <taxon>Stramenopiles</taxon>
        <taxon>Oomycota</taxon>
        <taxon>Saprolegniomycetes</taxon>
        <taxon>Saprolegniales</taxon>
        <taxon>Verrucalvaceae</taxon>
        <taxon>Aphanomyces</taxon>
    </lineage>
</organism>
<sequence>MCFKFREWLVGKESSENVGLAMVIKQPIKANEIDRMYMVGNASGLNCLIFDDMIDTAGTLGKTSQHLSDRG</sequence>
<dbReference type="SUPFAM" id="SSF53271">
    <property type="entry name" value="PRTase-like"/>
    <property type="match status" value="1"/>
</dbReference>
<dbReference type="RefSeq" id="XP_008879299.1">
    <property type="nucleotide sequence ID" value="XM_008881077.1"/>
</dbReference>
<dbReference type="AlphaFoldDB" id="A0A024TF97"/>
<name>A0A024TF97_9STRA</name>
<dbReference type="Gene3D" id="3.40.50.2020">
    <property type="match status" value="1"/>
</dbReference>
<evidence type="ECO:0000313" key="1">
    <source>
        <dbReference type="EMBL" id="ETV92002.1"/>
    </source>
</evidence>
<dbReference type="InterPro" id="IPR000836">
    <property type="entry name" value="PRTase_dom"/>
</dbReference>
<dbReference type="InterPro" id="IPR029057">
    <property type="entry name" value="PRTase-like"/>
</dbReference>
<dbReference type="OrthoDB" id="6331047at2759"/>
<dbReference type="EMBL" id="KI914004">
    <property type="protein sequence ID" value="ETV92002.1"/>
    <property type="molecule type" value="Genomic_DNA"/>
</dbReference>
<reference evidence="1" key="1">
    <citation type="submission" date="2013-12" db="EMBL/GenBank/DDBJ databases">
        <title>The Genome Sequence of Aphanomyces invadans NJM9701.</title>
        <authorList>
            <consortium name="The Broad Institute Genomics Platform"/>
            <person name="Russ C."/>
            <person name="Tyler B."/>
            <person name="van West P."/>
            <person name="Dieguez-Uribeondo J."/>
            <person name="Young S.K."/>
            <person name="Zeng Q."/>
            <person name="Gargeya S."/>
            <person name="Fitzgerald M."/>
            <person name="Abouelleil A."/>
            <person name="Alvarado L."/>
            <person name="Chapman S.B."/>
            <person name="Gainer-Dewar J."/>
            <person name="Goldberg J."/>
            <person name="Griggs A."/>
            <person name="Gujja S."/>
            <person name="Hansen M."/>
            <person name="Howarth C."/>
            <person name="Imamovic A."/>
            <person name="Ireland A."/>
            <person name="Larimer J."/>
            <person name="McCowan C."/>
            <person name="Murphy C."/>
            <person name="Pearson M."/>
            <person name="Poon T.W."/>
            <person name="Priest M."/>
            <person name="Roberts A."/>
            <person name="Saif S."/>
            <person name="Shea T."/>
            <person name="Sykes S."/>
            <person name="Wortman J."/>
            <person name="Nusbaum C."/>
            <person name="Birren B."/>
        </authorList>
    </citation>
    <scope>NUCLEOTIDE SEQUENCE [LARGE SCALE GENOMIC DNA]</scope>
    <source>
        <strain evidence="1">NJM9701</strain>
    </source>
</reference>
<evidence type="ECO:0008006" key="2">
    <source>
        <dbReference type="Google" id="ProtNLM"/>
    </source>
</evidence>
<dbReference type="GeneID" id="20090578"/>